<accession>G8QZF4</accession>
<reference evidence="2 3" key="1">
    <citation type="journal article" date="2012" name="Stand. Genomic Sci.">
        <title>Genome sequence of the orange-pigmented seawater bacterium Owenweeksia hongkongensis type strain (UST20020801(T)).</title>
        <authorList>
            <person name="Riedel T."/>
            <person name="Held B."/>
            <person name="Nolan M."/>
            <person name="Lucas S."/>
            <person name="Lapidus A."/>
            <person name="Tice H."/>
            <person name="Del Rio T.G."/>
            <person name="Cheng J.F."/>
            <person name="Han C."/>
            <person name="Tapia R."/>
            <person name="Goodwin L.A."/>
            <person name="Pitluck S."/>
            <person name="Liolios K."/>
            <person name="Mavromatis K."/>
            <person name="Pagani I."/>
            <person name="Ivanova N."/>
            <person name="Mikhailova N."/>
            <person name="Pati A."/>
            <person name="Chen A."/>
            <person name="Palaniappan K."/>
            <person name="Rohde M."/>
            <person name="Tindall B.J."/>
            <person name="Detter J.C."/>
            <person name="Goker M."/>
            <person name="Woyke T."/>
            <person name="Bristow J."/>
            <person name="Eisen J.A."/>
            <person name="Markowitz V."/>
            <person name="Hugenholtz P."/>
            <person name="Klenk H.P."/>
            <person name="Kyrpides N.C."/>
        </authorList>
    </citation>
    <scope>NUCLEOTIDE SEQUENCE</scope>
    <source>
        <strain evidence="3">DSM 17368 / JCM 12287 / NRRL B-23963</strain>
    </source>
</reference>
<sequence>MKKLISIVALLLVSFAVKAQDFESYKAFGLQVSKRFTNLNVKDREDVELTSTGQAGRGFDVIAHYDNGVKKWFGVGVGLGISSIGSSVGGDKQLYYAVLPLRMQIKMGSVWLEPGLENRFFLWMDEGNRPNYVNSKSANTYHLAGNLGLRFKLFRGLSINAGVSASITPVISLEKVDVKYGNTYYNSIAGFVGVRYMFNQPY</sequence>
<keyword evidence="3" id="KW-1185">Reference proteome</keyword>
<gene>
    <name evidence="2" type="ordered locus">Oweho_1592</name>
</gene>
<feature type="chain" id="PRO_5003515391" description="Outer membrane protein beta-barrel domain-containing protein" evidence="1">
    <location>
        <begin position="20"/>
        <end position="202"/>
    </location>
</feature>
<keyword evidence="1" id="KW-0732">Signal</keyword>
<dbReference type="STRING" id="926562.Oweho_1592"/>
<dbReference type="AlphaFoldDB" id="G8QZF4"/>
<dbReference type="Proteomes" id="UP000005631">
    <property type="component" value="Chromosome"/>
</dbReference>
<organism evidence="2 3">
    <name type="scientific">Owenweeksia hongkongensis (strain DSM 17368 / CIP 108786 / JCM 12287 / NRRL B-23963 / UST20020801)</name>
    <dbReference type="NCBI Taxonomy" id="926562"/>
    <lineage>
        <taxon>Bacteria</taxon>
        <taxon>Pseudomonadati</taxon>
        <taxon>Bacteroidota</taxon>
        <taxon>Flavobacteriia</taxon>
        <taxon>Flavobacteriales</taxon>
        <taxon>Owenweeksiaceae</taxon>
        <taxon>Owenweeksia</taxon>
    </lineage>
</organism>
<dbReference type="RefSeq" id="WP_014201938.1">
    <property type="nucleotide sequence ID" value="NC_016599.1"/>
</dbReference>
<protein>
    <recommendedName>
        <fullName evidence="4">Outer membrane protein beta-barrel domain-containing protein</fullName>
    </recommendedName>
</protein>
<evidence type="ECO:0008006" key="4">
    <source>
        <dbReference type="Google" id="ProtNLM"/>
    </source>
</evidence>
<evidence type="ECO:0000313" key="3">
    <source>
        <dbReference type="Proteomes" id="UP000005631"/>
    </source>
</evidence>
<dbReference type="OrthoDB" id="1255706at2"/>
<evidence type="ECO:0000313" key="2">
    <source>
        <dbReference type="EMBL" id="AEV32582.1"/>
    </source>
</evidence>
<dbReference type="HOGENOM" id="CLU_1223748_0_0_10"/>
<name>G8QZF4_OWEHD</name>
<evidence type="ECO:0000256" key="1">
    <source>
        <dbReference type="SAM" id="SignalP"/>
    </source>
</evidence>
<dbReference type="EMBL" id="CP003156">
    <property type="protein sequence ID" value="AEV32582.1"/>
    <property type="molecule type" value="Genomic_DNA"/>
</dbReference>
<proteinExistence type="predicted"/>
<dbReference type="KEGG" id="oho:Oweho_1592"/>
<feature type="signal peptide" evidence="1">
    <location>
        <begin position="1"/>
        <end position="19"/>
    </location>
</feature>